<feature type="non-terminal residue" evidence="1">
    <location>
        <position position="50"/>
    </location>
</feature>
<reference evidence="1" key="1">
    <citation type="submission" date="2020-02" db="EMBL/GenBank/DDBJ databases">
        <authorList>
            <person name="Meier V. D."/>
        </authorList>
    </citation>
    <scope>NUCLEOTIDE SEQUENCE</scope>
    <source>
        <strain evidence="1">AVDCRST_MAG71</strain>
    </source>
</reference>
<gene>
    <name evidence="1" type="ORF">AVDCRST_MAG71-2664</name>
</gene>
<evidence type="ECO:0000313" key="1">
    <source>
        <dbReference type="EMBL" id="CAA9348923.1"/>
    </source>
</evidence>
<sequence>GRRTGTCFASASVIRSDIVGHGPHPASCAIDCEHVSNRGVMGTRTHRMRL</sequence>
<name>A0A6J4M345_9GAMM</name>
<dbReference type="AlphaFoldDB" id="A0A6J4M345"/>
<organism evidence="1">
    <name type="scientific">uncultured Lysobacter sp</name>
    <dbReference type="NCBI Taxonomy" id="271060"/>
    <lineage>
        <taxon>Bacteria</taxon>
        <taxon>Pseudomonadati</taxon>
        <taxon>Pseudomonadota</taxon>
        <taxon>Gammaproteobacteria</taxon>
        <taxon>Lysobacterales</taxon>
        <taxon>Lysobacteraceae</taxon>
        <taxon>Lysobacter</taxon>
        <taxon>environmental samples</taxon>
    </lineage>
</organism>
<dbReference type="EMBL" id="CADCUA010000624">
    <property type="protein sequence ID" value="CAA9348923.1"/>
    <property type="molecule type" value="Genomic_DNA"/>
</dbReference>
<accession>A0A6J4M345</accession>
<protein>
    <submittedName>
        <fullName evidence="1">Uncharacterized protein</fullName>
    </submittedName>
</protein>
<feature type="non-terminal residue" evidence="1">
    <location>
        <position position="1"/>
    </location>
</feature>
<proteinExistence type="predicted"/>